<protein>
    <submittedName>
        <fullName evidence="1">Phloem protein 2-like protein</fullName>
    </submittedName>
</protein>
<dbReference type="EMBL" id="BKCJ010513234">
    <property type="protein sequence ID" value="GFA91454.1"/>
    <property type="molecule type" value="Genomic_DNA"/>
</dbReference>
<name>A0A699KF01_TANCI</name>
<sequence length="117" mass="13647">MCRALVRFDCERRGIKYSNDGEAAFRVLNLPNAPVIRRTADQDSPIPLRTRGVNDHPEVRKDGWMEIQLFEYEMKYWDSSNVPCSLTSVTKWSFAGMLVQGFELRHAYDQVPYFIVQ</sequence>
<accession>A0A699KF01</accession>
<reference evidence="1" key="1">
    <citation type="journal article" date="2019" name="Sci. Rep.">
        <title>Draft genome of Tanacetum cinerariifolium, the natural source of mosquito coil.</title>
        <authorList>
            <person name="Yamashiro T."/>
            <person name="Shiraishi A."/>
            <person name="Satake H."/>
            <person name="Nakayama K."/>
        </authorList>
    </citation>
    <scope>NUCLEOTIDE SEQUENCE</scope>
</reference>
<dbReference type="AlphaFoldDB" id="A0A699KF01"/>
<organism evidence="1">
    <name type="scientific">Tanacetum cinerariifolium</name>
    <name type="common">Dalmatian daisy</name>
    <name type="synonym">Chrysanthemum cinerariifolium</name>
    <dbReference type="NCBI Taxonomy" id="118510"/>
    <lineage>
        <taxon>Eukaryota</taxon>
        <taxon>Viridiplantae</taxon>
        <taxon>Streptophyta</taxon>
        <taxon>Embryophyta</taxon>
        <taxon>Tracheophyta</taxon>
        <taxon>Spermatophyta</taxon>
        <taxon>Magnoliopsida</taxon>
        <taxon>eudicotyledons</taxon>
        <taxon>Gunneridae</taxon>
        <taxon>Pentapetalae</taxon>
        <taxon>asterids</taxon>
        <taxon>campanulids</taxon>
        <taxon>Asterales</taxon>
        <taxon>Asteraceae</taxon>
        <taxon>Asteroideae</taxon>
        <taxon>Anthemideae</taxon>
        <taxon>Anthemidinae</taxon>
        <taxon>Tanacetum</taxon>
    </lineage>
</organism>
<comment type="caution">
    <text evidence="1">The sequence shown here is derived from an EMBL/GenBank/DDBJ whole genome shotgun (WGS) entry which is preliminary data.</text>
</comment>
<feature type="non-terminal residue" evidence="1">
    <location>
        <position position="117"/>
    </location>
</feature>
<evidence type="ECO:0000313" key="1">
    <source>
        <dbReference type="EMBL" id="GFA91454.1"/>
    </source>
</evidence>
<proteinExistence type="predicted"/>
<gene>
    <name evidence="1" type="ORF">Tci_663426</name>
</gene>